<organism evidence="3 4">
    <name type="scientific">Candidatus Woykebacteria bacterium RBG_19FT_COMBO_43_10</name>
    <dbReference type="NCBI Taxonomy" id="1802598"/>
    <lineage>
        <taxon>Bacteria</taxon>
        <taxon>Candidatus Woykeibacteriota</taxon>
    </lineage>
</organism>
<keyword evidence="2" id="KW-1133">Transmembrane helix</keyword>
<dbReference type="Proteomes" id="UP000176645">
    <property type="component" value="Unassembled WGS sequence"/>
</dbReference>
<name>A0A1G1WIC0_9BACT</name>
<evidence type="ECO:0000313" key="4">
    <source>
        <dbReference type="Proteomes" id="UP000176645"/>
    </source>
</evidence>
<gene>
    <name evidence="3" type="ORF">A2Z42_01695</name>
</gene>
<feature type="coiled-coil region" evidence="1">
    <location>
        <begin position="61"/>
        <end position="91"/>
    </location>
</feature>
<evidence type="ECO:0000256" key="1">
    <source>
        <dbReference type="SAM" id="Coils"/>
    </source>
</evidence>
<dbReference type="AlphaFoldDB" id="A0A1G1WIC0"/>
<dbReference type="InterPro" id="IPR014717">
    <property type="entry name" value="Transl_elong_EF1B/ribsomal_bS6"/>
</dbReference>
<dbReference type="InterPro" id="IPR007445">
    <property type="entry name" value="PilO"/>
</dbReference>
<proteinExistence type="predicted"/>
<keyword evidence="2" id="KW-0812">Transmembrane</keyword>
<comment type="caution">
    <text evidence="3">The sequence shown here is derived from an EMBL/GenBank/DDBJ whole genome shotgun (WGS) entry which is preliminary data.</text>
</comment>
<dbReference type="GO" id="GO:0043107">
    <property type="term" value="P:type IV pilus-dependent motility"/>
    <property type="evidence" value="ECO:0007669"/>
    <property type="project" value="InterPro"/>
</dbReference>
<keyword evidence="2" id="KW-0472">Membrane</keyword>
<dbReference type="Gene3D" id="3.30.70.60">
    <property type="match status" value="1"/>
</dbReference>
<dbReference type="EMBL" id="MHCU01000035">
    <property type="protein sequence ID" value="OGY27469.1"/>
    <property type="molecule type" value="Genomic_DNA"/>
</dbReference>
<reference evidence="3 4" key="1">
    <citation type="journal article" date="2016" name="Nat. Commun.">
        <title>Thousands of microbial genomes shed light on interconnected biogeochemical processes in an aquifer system.</title>
        <authorList>
            <person name="Anantharaman K."/>
            <person name="Brown C.T."/>
            <person name="Hug L.A."/>
            <person name="Sharon I."/>
            <person name="Castelle C.J."/>
            <person name="Probst A.J."/>
            <person name="Thomas B.C."/>
            <person name="Singh A."/>
            <person name="Wilkins M.J."/>
            <person name="Karaoz U."/>
            <person name="Brodie E.L."/>
            <person name="Williams K.H."/>
            <person name="Hubbard S.S."/>
            <person name="Banfield J.F."/>
        </authorList>
    </citation>
    <scope>NUCLEOTIDE SEQUENCE [LARGE SCALE GENOMIC DNA]</scope>
</reference>
<feature type="transmembrane region" description="Helical" evidence="2">
    <location>
        <begin position="23"/>
        <end position="44"/>
    </location>
</feature>
<evidence type="ECO:0008006" key="5">
    <source>
        <dbReference type="Google" id="ProtNLM"/>
    </source>
</evidence>
<evidence type="ECO:0000313" key="3">
    <source>
        <dbReference type="EMBL" id="OGY27469.1"/>
    </source>
</evidence>
<accession>A0A1G1WIC0</accession>
<dbReference type="GO" id="GO:0043683">
    <property type="term" value="P:type IV pilus assembly"/>
    <property type="evidence" value="ECO:0007669"/>
    <property type="project" value="InterPro"/>
</dbReference>
<protein>
    <recommendedName>
        <fullName evidence="5">Pilus assembly protein PilO</fullName>
    </recommendedName>
</protein>
<keyword evidence="1" id="KW-0175">Coiled coil</keyword>
<dbReference type="Pfam" id="PF04350">
    <property type="entry name" value="PilO"/>
    <property type="match status" value="1"/>
</dbReference>
<sequence length="216" mass="23757">MSLAKPESKQFNLFEFSSTTKSYFGIVATLVLLIVLILLIYPAINRITTLNRELSDARIVKATLETKLANLDLARNNLEEARNDLFVLNLALPIGSDLTHYLKDVEGMAKSSKLKIAAVQFTDVPLSTPSAKIGLKTKQIDYSVTFEGSFPNFTKFLARIENFIRTSDVSNIAIVKDPEEGLTHTFGASSYYLGTEFATPPTTSQGTSPQSLEGLK</sequence>
<evidence type="ECO:0000256" key="2">
    <source>
        <dbReference type="SAM" id="Phobius"/>
    </source>
</evidence>